<name>A8G5F9_PROM2</name>
<dbReference type="EMBL" id="CP000825">
    <property type="protein sequence ID" value="ABV50840.1"/>
    <property type="molecule type" value="Genomic_DNA"/>
</dbReference>
<dbReference type="Pfam" id="PF00583">
    <property type="entry name" value="Acetyltransf_1"/>
    <property type="match status" value="1"/>
</dbReference>
<keyword evidence="1 4" id="KW-0808">Transferase</keyword>
<keyword evidence="2 4" id="KW-0012">Acyltransferase</keyword>
<dbReference type="Proteomes" id="UP000002014">
    <property type="component" value="Chromosome"/>
</dbReference>
<evidence type="ECO:0000256" key="2">
    <source>
        <dbReference type="ARBA" id="ARBA00023315"/>
    </source>
</evidence>
<dbReference type="PROSITE" id="PS51186">
    <property type="entry name" value="GNAT"/>
    <property type="match status" value="1"/>
</dbReference>
<dbReference type="SUPFAM" id="SSF55729">
    <property type="entry name" value="Acyl-CoA N-acyltransferases (Nat)"/>
    <property type="match status" value="1"/>
</dbReference>
<dbReference type="Gene3D" id="3.40.630.30">
    <property type="match status" value="1"/>
</dbReference>
<dbReference type="KEGG" id="pmh:P9215_12251"/>
<evidence type="ECO:0000256" key="1">
    <source>
        <dbReference type="ARBA" id="ARBA00022679"/>
    </source>
</evidence>
<dbReference type="AlphaFoldDB" id="A8G5F9"/>
<dbReference type="PANTHER" id="PTHR43420:SF44">
    <property type="entry name" value="ACETYLTRANSFERASE YPEA"/>
    <property type="match status" value="1"/>
</dbReference>
<protein>
    <submittedName>
        <fullName evidence="4">Putative ribosomal-protein-alanine acetyltransferase</fullName>
        <ecNumber evidence="4">2.3.1.128</ecNumber>
    </submittedName>
</protein>
<feature type="domain" description="N-acetyltransferase" evidence="3">
    <location>
        <begin position="15"/>
        <end position="157"/>
    </location>
</feature>
<dbReference type="EC" id="2.3.1.128" evidence="4"/>
<dbReference type="InterPro" id="IPR016181">
    <property type="entry name" value="Acyl_CoA_acyltransferase"/>
</dbReference>
<dbReference type="eggNOG" id="COG0456">
    <property type="taxonomic scope" value="Bacteria"/>
</dbReference>
<proteinExistence type="predicted"/>
<dbReference type="PANTHER" id="PTHR43420">
    <property type="entry name" value="ACETYLTRANSFERASE"/>
    <property type="match status" value="1"/>
</dbReference>
<reference evidence="4 5" key="1">
    <citation type="journal article" date="2007" name="PLoS Genet.">
        <title>Patterns and implications of gene gain and loss in the evolution of Prochlorococcus.</title>
        <authorList>
            <person name="Kettler G.C."/>
            <person name="Martiny A.C."/>
            <person name="Huang K."/>
            <person name="Zucker J."/>
            <person name="Coleman M.L."/>
            <person name="Rodrigue S."/>
            <person name="Chen F."/>
            <person name="Lapidus A."/>
            <person name="Ferriera S."/>
            <person name="Johnson J."/>
            <person name="Steglich C."/>
            <person name="Church G.M."/>
            <person name="Richardson P."/>
            <person name="Chisholm S.W."/>
        </authorList>
    </citation>
    <scope>NUCLEOTIDE SEQUENCE [LARGE SCALE GENOMIC DNA]</scope>
    <source>
        <strain evidence="4 5">MIT 9215</strain>
    </source>
</reference>
<sequence length="159" mass="18747">MTLDLNYINIHNKMISIKQINKKDIDLCYELDSKTISLWSKKQWANEFKKEGTKILGLLFKNFVIGICVFQVVLDEAQINYFVVNQKFRKKGFGSYLMLYLIENCEKLSLKKLLLEVSQSNVSAERFYTRFDFYTVGVRKNYYKDGSHALLKEKKLTTK</sequence>
<evidence type="ECO:0000313" key="4">
    <source>
        <dbReference type="EMBL" id="ABV50840.1"/>
    </source>
</evidence>
<dbReference type="GO" id="GO:0016747">
    <property type="term" value="F:acyltransferase activity, transferring groups other than amino-acyl groups"/>
    <property type="evidence" value="ECO:0007669"/>
    <property type="project" value="InterPro"/>
</dbReference>
<organism evidence="4 5">
    <name type="scientific">Prochlorococcus marinus (strain MIT 9215)</name>
    <dbReference type="NCBI Taxonomy" id="93060"/>
    <lineage>
        <taxon>Bacteria</taxon>
        <taxon>Bacillati</taxon>
        <taxon>Cyanobacteriota</taxon>
        <taxon>Cyanophyceae</taxon>
        <taxon>Synechococcales</taxon>
        <taxon>Prochlorococcaceae</taxon>
        <taxon>Prochlorococcus</taxon>
    </lineage>
</organism>
<dbReference type="InterPro" id="IPR050680">
    <property type="entry name" value="YpeA/RimI_acetyltransf"/>
</dbReference>
<accession>A8G5F9</accession>
<evidence type="ECO:0000259" key="3">
    <source>
        <dbReference type="PROSITE" id="PS51186"/>
    </source>
</evidence>
<dbReference type="CDD" id="cd04301">
    <property type="entry name" value="NAT_SF"/>
    <property type="match status" value="1"/>
</dbReference>
<dbReference type="HOGENOM" id="CLU_013985_23_1_3"/>
<gene>
    <name evidence="4" type="primary">rimI</name>
    <name evidence="4" type="ordered locus">P9215_12251</name>
</gene>
<dbReference type="InterPro" id="IPR000182">
    <property type="entry name" value="GNAT_dom"/>
</dbReference>
<evidence type="ECO:0000313" key="5">
    <source>
        <dbReference type="Proteomes" id="UP000002014"/>
    </source>
</evidence>
<dbReference type="STRING" id="93060.P9215_12251"/>